<keyword evidence="7" id="KW-1185">Reference proteome</keyword>
<evidence type="ECO:0000313" key="8">
    <source>
        <dbReference type="WBParaSite" id="Csp11.Scaffold630.g19713.t1"/>
    </source>
</evidence>
<feature type="region of interest" description="Disordered" evidence="4">
    <location>
        <begin position="1222"/>
        <end position="1241"/>
    </location>
</feature>
<evidence type="ECO:0000313" key="7">
    <source>
        <dbReference type="Proteomes" id="UP000095282"/>
    </source>
</evidence>
<dbReference type="InterPro" id="IPR056535">
    <property type="entry name" value="TPR_NUP160_M"/>
</dbReference>
<dbReference type="PANTHER" id="PTHR21286">
    <property type="entry name" value="NUCLEAR PORE COMPLEX PROTEIN NUP160"/>
    <property type="match status" value="1"/>
</dbReference>
<keyword evidence="2" id="KW-0813">Transport</keyword>
<reference evidence="8" key="1">
    <citation type="submission" date="2016-11" db="UniProtKB">
        <authorList>
            <consortium name="WormBaseParasite"/>
        </authorList>
    </citation>
    <scope>IDENTIFICATION</scope>
</reference>
<dbReference type="PANTHER" id="PTHR21286:SF0">
    <property type="entry name" value="NUCLEAR PORE COMPLEX PROTEIN NUP160"/>
    <property type="match status" value="1"/>
</dbReference>
<dbReference type="Proteomes" id="UP000095282">
    <property type="component" value="Unplaced"/>
</dbReference>
<keyword evidence="3" id="KW-0539">Nucleus</keyword>
<proteinExistence type="predicted"/>
<dbReference type="WBParaSite" id="Csp11.Scaffold630.g19713.t1">
    <property type="protein sequence ID" value="Csp11.Scaffold630.g19713.t1"/>
    <property type="gene ID" value="Csp11.Scaffold630.g19713"/>
</dbReference>
<evidence type="ECO:0000256" key="2">
    <source>
        <dbReference type="ARBA" id="ARBA00022448"/>
    </source>
</evidence>
<accession>A0A1I7UVC4</accession>
<evidence type="ECO:0000256" key="1">
    <source>
        <dbReference type="ARBA" id="ARBA00004123"/>
    </source>
</evidence>
<organism evidence="7 8">
    <name type="scientific">Caenorhabditis tropicalis</name>
    <dbReference type="NCBI Taxonomy" id="1561998"/>
    <lineage>
        <taxon>Eukaryota</taxon>
        <taxon>Metazoa</taxon>
        <taxon>Ecdysozoa</taxon>
        <taxon>Nematoda</taxon>
        <taxon>Chromadorea</taxon>
        <taxon>Rhabditida</taxon>
        <taxon>Rhabditina</taxon>
        <taxon>Rhabditomorpha</taxon>
        <taxon>Rhabditoidea</taxon>
        <taxon>Rhabditidae</taxon>
        <taxon>Peloderinae</taxon>
        <taxon>Caenorhabditis</taxon>
    </lineage>
</organism>
<dbReference type="Pfam" id="PF11715">
    <property type="entry name" value="Beta-prop_Nup120_160"/>
    <property type="match status" value="1"/>
</dbReference>
<dbReference type="STRING" id="1561998.A0A1I7UVC4"/>
<dbReference type="InterPro" id="IPR059141">
    <property type="entry name" value="Beta-prop_Nup120_160"/>
</dbReference>
<feature type="domain" description="Nucleoporin Nup120/160 beta-propeller" evidence="5">
    <location>
        <begin position="56"/>
        <end position="596"/>
    </location>
</feature>
<protein>
    <submittedName>
        <fullName evidence="8">Nucleoporin_C domain-containing protein</fullName>
    </submittedName>
</protein>
<evidence type="ECO:0000259" key="6">
    <source>
        <dbReference type="Pfam" id="PF23354"/>
    </source>
</evidence>
<dbReference type="Pfam" id="PF23386">
    <property type="entry name" value="NPP-6_helical"/>
    <property type="match status" value="1"/>
</dbReference>
<comment type="subcellular location">
    <subcellularLocation>
        <location evidence="1">Nucleus</location>
    </subcellularLocation>
</comment>
<dbReference type="eggNOG" id="KOG4521">
    <property type="taxonomic scope" value="Eukaryota"/>
</dbReference>
<dbReference type="GO" id="GO:0005643">
    <property type="term" value="C:nuclear pore"/>
    <property type="evidence" value="ECO:0007669"/>
    <property type="project" value="UniProtKB-ARBA"/>
</dbReference>
<feature type="domain" description="NUP160 middle TPR" evidence="6">
    <location>
        <begin position="856"/>
        <end position="1124"/>
    </location>
</feature>
<evidence type="ECO:0000256" key="3">
    <source>
        <dbReference type="ARBA" id="ARBA00023242"/>
    </source>
</evidence>
<name>A0A1I7UVC4_9PELO</name>
<dbReference type="InterPro" id="IPR021717">
    <property type="entry name" value="Nucleoporin_Nup160"/>
</dbReference>
<dbReference type="Pfam" id="PF23354">
    <property type="entry name" value="TPR_NUP160_120_M"/>
    <property type="match status" value="1"/>
</dbReference>
<dbReference type="GO" id="GO:0017056">
    <property type="term" value="F:structural constituent of nuclear pore"/>
    <property type="evidence" value="ECO:0007669"/>
    <property type="project" value="TreeGrafter"/>
</dbReference>
<evidence type="ECO:0000256" key="4">
    <source>
        <dbReference type="SAM" id="MobiDB-lite"/>
    </source>
</evidence>
<evidence type="ECO:0000259" key="5">
    <source>
        <dbReference type="Pfam" id="PF11715"/>
    </source>
</evidence>
<sequence length="1518" mass="172138">MELVYGSEISFSDGFAFKPCRTFVINTNAALHTNIFETKPSGGVATFPHSQNHADRIFVWRAIGQKLYIEERSLLFTISDGSLCIDFTRSSIIPGTSITISDEGVMSIVVPTASAVHRFYTRLASKGRDTFSILARIKEDDDFRRFHTSHPLSIAGRPIRASVTHHSSRNTISYVTAEGQLVAVTMASYTDPNEKHEEFVIGEVGLFGKLLGGTDRRVADACVMKNLRPMVPRGVSTQSDIVYAVSRDGWVQGWNVETRKELSTSVDLNKYIPPTNYKSQKEEDDEEYKEPEPREMFYSIKAYTFDIDTLLIVGCDTLIGGKCIGMRIHILKVVDQSIQHIQSYETQIKPDERLVDLELIQTYFPPEDSAELNTSDVFNHAAAAQFSLTTLLKSSSANKSYSMKRLTFGLNWKTGQTYTEFDWHTVNQFVSTSAKGEPQTILNSEEDVETVVSERPYNLSADSSVQTLVDVCFDTDLFSFDIVFRAVQIVTDNFRGALAQIRTNHWADFGKLVDTYLTSVEFHRKFQQKTDKSIRLRLAGAQETTSSSVRDFWWTLLRACEELDFAARGVIALSPIQIGGDVRIMTVVHRDRFTVLGDHNVDFMDTISTETIPKPEYVEEKYRKVPDDQFVDLIEEASKFAEHRVFLMNRERARQTSAKDGVILDADDENAYDYSLDGRFIVIKDALVPSIVNLTAVFVQASTFDNSKPFGDPSQQVFGGTFTQSLVAANIRITVESRVRFALTLQCLLNAISEKKNRAGILEFGDVEALSCELREIIRVYRELSEQLDLKIVKSGAKMSIATWLTSDNEGLVMMKREGGYGRQGYEEIREGDFNWFVGVTTDAAVRALLSTSEVLVLLRRLVVMKQYRTLLTILNSYISETRALKPAITFYRGIGYSGTEHPAKALNAFQSCMDAFNAGNVALRKAIFFLLPKRFTVERGRDPIEYLTPAEYFLTVIRFLQEHGHTEEVCSVAMRAIDTLPSENESLQIISNTLFTLLTSRRDWFKALKLVLKTTLRSETRRASICELLTLMLSVGEWEAIATLKFGNHDQAVEDWLRDAALRQSPSEKRHYFELLYSFHLARKDFRTAACTMYEFARHIESAVQMTPELLKKKRDCLAAVVNLQQVIGMEPDEEITEENPHFDDWTDTNLVFPEPGEEDEYILDTEQNSAESTGKKQKMPEIHLDLTNGTNSRDNSSDSGNEQFEANVMKARQLALALEAQKKQQQEMDMDEITDSNSNEKSLSKRRKLVVLSEKDVRDEWILCSARVDLLTSDQFKGVPPTKFDELYTLLIQNLLFDSAFDLARQFGLNSTPLFYAVTREAIMIDALRDTLEMEAAGTHQAGWVRLNRRHCVSVSSSEDHWAVVRGLVSAAEAEWPADSRPLRGAAEAFLAYQLNVPFWLHDLYETKDANDYLRCLADYESYAVGLQVIGEIVEKETLKLTQPNVRTWLPYGVIDEIMIQSATWIRKKAATGTPEDEMSATEVATLRKAADQKLMIYFRKMEDFEHAQKMSNRFF</sequence>